<dbReference type="GO" id="GO:0000785">
    <property type="term" value="C:chromatin"/>
    <property type="evidence" value="ECO:0007669"/>
    <property type="project" value="TreeGrafter"/>
</dbReference>
<evidence type="ECO:0000259" key="19">
    <source>
        <dbReference type="PROSITE" id="PS51805"/>
    </source>
</evidence>
<dbReference type="PROSITE" id="PS51184">
    <property type="entry name" value="JMJC"/>
    <property type="match status" value="1"/>
</dbReference>
<dbReference type="InterPro" id="IPR013083">
    <property type="entry name" value="Znf_RING/FYVE/PHD"/>
</dbReference>
<evidence type="ECO:0000256" key="14">
    <source>
        <dbReference type="ARBA" id="ARBA00023163"/>
    </source>
</evidence>
<dbReference type="GO" id="GO:0051864">
    <property type="term" value="F:histone H3K36 demethylase activity"/>
    <property type="evidence" value="ECO:0007669"/>
    <property type="project" value="TreeGrafter"/>
</dbReference>
<dbReference type="GO" id="GO:0010468">
    <property type="term" value="P:regulation of gene expression"/>
    <property type="evidence" value="ECO:0007669"/>
    <property type="project" value="TreeGrafter"/>
</dbReference>
<dbReference type="FunFam" id="3.10.330.70:FF:000001">
    <property type="entry name" value="Putative lysine-specific demethylase 4a"/>
    <property type="match status" value="1"/>
</dbReference>
<keyword evidence="12" id="KW-0408">Iron</keyword>
<evidence type="ECO:0000256" key="3">
    <source>
        <dbReference type="ARBA" id="ARBA00009711"/>
    </source>
</evidence>
<evidence type="ECO:0000313" key="20">
    <source>
        <dbReference type="Ensembl" id="ENSGACP00000020574.2"/>
    </source>
</evidence>
<dbReference type="Pfam" id="PF02375">
    <property type="entry name" value="JmjN"/>
    <property type="match status" value="1"/>
</dbReference>
<comment type="subcellular location">
    <subcellularLocation>
        <location evidence="2">Nucleus</location>
    </subcellularLocation>
</comment>
<dbReference type="SMART" id="SM00249">
    <property type="entry name" value="PHD"/>
    <property type="match status" value="1"/>
</dbReference>
<dbReference type="InterPro" id="IPR002999">
    <property type="entry name" value="Tudor"/>
</dbReference>
<dbReference type="Pfam" id="PF13832">
    <property type="entry name" value="zf-HC5HC2H_2"/>
    <property type="match status" value="1"/>
</dbReference>
<evidence type="ECO:0000256" key="13">
    <source>
        <dbReference type="ARBA" id="ARBA00023015"/>
    </source>
</evidence>
<dbReference type="SMART" id="SM00545">
    <property type="entry name" value="JmjN"/>
    <property type="match status" value="1"/>
</dbReference>
<dbReference type="SMART" id="SM00333">
    <property type="entry name" value="TUDOR"/>
    <property type="match status" value="2"/>
</dbReference>
<dbReference type="SUPFAM" id="SSF51197">
    <property type="entry name" value="Clavaminate synthase-like"/>
    <property type="match status" value="1"/>
</dbReference>
<dbReference type="FunFam" id="3.30.40.10:FF:000029">
    <property type="entry name" value="lysine-specific demethylase 4C isoform X1"/>
    <property type="match status" value="1"/>
</dbReference>
<comment type="cofactor">
    <cofactor evidence="1">
        <name>Fe(2+)</name>
        <dbReference type="ChEBI" id="CHEBI:29033"/>
    </cofactor>
</comment>
<keyword evidence="14" id="KW-0804">Transcription</keyword>
<keyword evidence="13" id="KW-0805">Transcription regulation</keyword>
<evidence type="ECO:0000256" key="15">
    <source>
        <dbReference type="ARBA" id="ARBA00023242"/>
    </source>
</evidence>
<dbReference type="GeneTree" id="ENSGT00940000154930"/>
<evidence type="ECO:0000256" key="12">
    <source>
        <dbReference type="ARBA" id="ARBA00023004"/>
    </source>
</evidence>
<accession>G3PSI8</accession>
<dbReference type="CDD" id="cd20391">
    <property type="entry name" value="Tudor_JMJD2_rpt1"/>
    <property type="match status" value="1"/>
</dbReference>
<dbReference type="Bgee" id="ENSGACG00000015597">
    <property type="expression patterns" value="Expressed in spleen and 12 other cell types or tissues"/>
</dbReference>
<keyword evidence="6" id="KW-0677">Repeat</keyword>
<dbReference type="Ensembl" id="ENSGACT00000020613.2">
    <property type="protein sequence ID" value="ENSGACP00000020574.2"/>
    <property type="gene ID" value="ENSGACG00000015597.2"/>
</dbReference>
<dbReference type="PANTHER" id="PTHR10694:SF119">
    <property type="entry name" value="LYSINE-SPECIFIC DEMETHYLASE 4A"/>
    <property type="match status" value="1"/>
</dbReference>
<dbReference type="EC" id="1.14.11.66" evidence="4"/>
<feature type="domain" description="PHD-type" evidence="19">
    <location>
        <begin position="514"/>
        <end position="628"/>
    </location>
</feature>
<keyword evidence="21" id="KW-1185">Reference proteome</keyword>
<keyword evidence="5" id="KW-0479">Metal-binding</keyword>
<dbReference type="STRING" id="69293.ENSGACP00000020574"/>
<dbReference type="PROSITE" id="PS51183">
    <property type="entry name" value="JMJN"/>
    <property type="match status" value="1"/>
</dbReference>
<evidence type="ECO:0000256" key="5">
    <source>
        <dbReference type="ARBA" id="ARBA00022723"/>
    </source>
</evidence>
<keyword evidence="11" id="KW-0560">Oxidoreductase</keyword>
<evidence type="ECO:0000259" key="17">
    <source>
        <dbReference type="PROSITE" id="PS51183"/>
    </source>
</evidence>
<dbReference type="Pfam" id="PF18104">
    <property type="entry name" value="Tudor_2"/>
    <property type="match status" value="2"/>
</dbReference>
<dbReference type="OMA" id="SGQYDMT"/>
<dbReference type="SUPFAM" id="SSF63748">
    <property type="entry name" value="Tudor/PWWP/MBT"/>
    <property type="match status" value="2"/>
</dbReference>
<dbReference type="InterPro" id="IPR034732">
    <property type="entry name" value="EPHD"/>
</dbReference>
<evidence type="ECO:0000256" key="4">
    <source>
        <dbReference type="ARBA" id="ARBA00012900"/>
    </source>
</evidence>
<dbReference type="PROSITE" id="PS51805">
    <property type="entry name" value="EPHD"/>
    <property type="match status" value="1"/>
</dbReference>
<reference evidence="20" key="3">
    <citation type="submission" date="2025-09" db="UniProtKB">
        <authorList>
            <consortium name="Ensembl"/>
        </authorList>
    </citation>
    <scope>IDENTIFICATION</scope>
</reference>
<evidence type="ECO:0000256" key="2">
    <source>
        <dbReference type="ARBA" id="ARBA00004123"/>
    </source>
</evidence>
<dbReference type="CDD" id="cd20466">
    <property type="entry name" value="Tudor_JMJD2A_rpt2"/>
    <property type="match status" value="1"/>
</dbReference>
<dbReference type="Gene3D" id="3.10.330.70">
    <property type="match status" value="1"/>
</dbReference>
<protein>
    <recommendedName>
        <fullName evidence="4">[histone H3]-trimethyl-L-lysine(9) demethylase</fullName>
        <ecNumber evidence="4">1.14.11.66</ecNumber>
    </recommendedName>
</protein>
<feature type="domain" description="JmjN" evidence="17">
    <location>
        <begin position="15"/>
        <end position="57"/>
    </location>
</feature>
<dbReference type="SMART" id="SM00558">
    <property type="entry name" value="JmjC"/>
    <property type="match status" value="1"/>
</dbReference>
<dbReference type="GO" id="GO:0005634">
    <property type="term" value="C:nucleus"/>
    <property type="evidence" value="ECO:0007669"/>
    <property type="project" value="UniProtKB-SubCell"/>
</dbReference>
<evidence type="ECO:0000256" key="6">
    <source>
        <dbReference type="ARBA" id="ARBA00022737"/>
    </source>
</evidence>
<dbReference type="InterPro" id="IPR003349">
    <property type="entry name" value="JmjN"/>
</dbReference>
<dbReference type="Gene3D" id="3.30.40.10">
    <property type="entry name" value="Zinc/RING finger domain, C3HC4 (zinc finger)"/>
    <property type="match status" value="1"/>
</dbReference>
<evidence type="ECO:0000256" key="8">
    <source>
        <dbReference type="ARBA" id="ARBA00022833"/>
    </source>
</evidence>
<proteinExistence type="inferred from homology"/>
<keyword evidence="10" id="KW-0223">Dioxygenase</keyword>
<dbReference type="InterPro" id="IPR040477">
    <property type="entry name" value="KDM4-like_Tudor"/>
</dbReference>
<evidence type="ECO:0000256" key="10">
    <source>
        <dbReference type="ARBA" id="ARBA00022964"/>
    </source>
</evidence>
<dbReference type="InterPro" id="IPR003347">
    <property type="entry name" value="JmjC_dom"/>
</dbReference>
<evidence type="ECO:0000256" key="16">
    <source>
        <dbReference type="ARBA" id="ARBA00049349"/>
    </source>
</evidence>
<comment type="similarity">
    <text evidence="3">Belongs to the JHDM3 histone demethylase family.</text>
</comment>
<dbReference type="AlphaFoldDB" id="G3PSI8"/>
<evidence type="ECO:0000256" key="7">
    <source>
        <dbReference type="ARBA" id="ARBA00022771"/>
    </source>
</evidence>
<keyword evidence="7" id="KW-0863">Zinc-finger</keyword>
<evidence type="ECO:0000259" key="18">
    <source>
        <dbReference type="PROSITE" id="PS51184"/>
    </source>
</evidence>
<keyword evidence="8" id="KW-0862">Zinc</keyword>
<dbReference type="GO" id="GO:0140684">
    <property type="term" value="F:histone H3K9me2/H3K9me3 demethylase activity"/>
    <property type="evidence" value="ECO:0007669"/>
    <property type="project" value="UniProtKB-EC"/>
</dbReference>
<evidence type="ECO:0000256" key="11">
    <source>
        <dbReference type="ARBA" id="ARBA00023002"/>
    </source>
</evidence>
<dbReference type="GO" id="GO:0008270">
    <property type="term" value="F:zinc ion binding"/>
    <property type="evidence" value="ECO:0007669"/>
    <property type="project" value="UniProtKB-KW"/>
</dbReference>
<dbReference type="Gene3D" id="2.30.30.140">
    <property type="match status" value="1"/>
</dbReference>
<dbReference type="FunCoup" id="G3PSI8">
    <property type="interactions" value="845"/>
</dbReference>
<reference evidence="20 21" key="1">
    <citation type="journal article" date="2021" name="G3 (Bethesda)">
        <title>Improved contiguity of the threespine stickleback genome using long-read sequencing.</title>
        <authorList>
            <person name="Nath S."/>
            <person name="Shaw D.E."/>
            <person name="White M.A."/>
        </authorList>
    </citation>
    <scope>NUCLEOTIDE SEQUENCE [LARGE SCALE GENOMIC DNA]</scope>
    <source>
        <strain evidence="20 21">Lake Benthic</strain>
    </source>
</reference>
<dbReference type="Pfam" id="PF02373">
    <property type="entry name" value="JmjC"/>
    <property type="match status" value="1"/>
</dbReference>
<evidence type="ECO:0000313" key="21">
    <source>
        <dbReference type="Proteomes" id="UP000007635"/>
    </source>
</evidence>
<evidence type="ECO:0000256" key="9">
    <source>
        <dbReference type="ARBA" id="ARBA00022853"/>
    </source>
</evidence>
<dbReference type="InParanoid" id="G3PSI8"/>
<organism evidence="20 21">
    <name type="scientific">Gasterosteus aculeatus aculeatus</name>
    <name type="common">three-spined stickleback</name>
    <dbReference type="NCBI Taxonomy" id="481459"/>
    <lineage>
        <taxon>Eukaryota</taxon>
        <taxon>Metazoa</taxon>
        <taxon>Chordata</taxon>
        <taxon>Craniata</taxon>
        <taxon>Vertebrata</taxon>
        <taxon>Euteleostomi</taxon>
        <taxon>Actinopterygii</taxon>
        <taxon>Neopterygii</taxon>
        <taxon>Teleostei</taxon>
        <taxon>Neoteleostei</taxon>
        <taxon>Acanthomorphata</taxon>
        <taxon>Eupercaria</taxon>
        <taxon>Perciformes</taxon>
        <taxon>Cottioidei</taxon>
        <taxon>Gasterosteales</taxon>
        <taxon>Gasterosteidae</taxon>
        <taxon>Gasterosteus</taxon>
    </lineage>
</organism>
<dbReference type="FunFam" id="2.60.120.650:FF:000048">
    <property type="entry name" value="Lysine-specific demethylase 4A"/>
    <property type="match status" value="1"/>
</dbReference>
<dbReference type="InterPro" id="IPR047481">
    <property type="entry name" value="Tudor_KDM4A_rpt2"/>
</dbReference>
<dbReference type="InterPro" id="IPR001965">
    <property type="entry name" value="Znf_PHD"/>
</dbReference>
<dbReference type="Gene3D" id="2.60.120.650">
    <property type="entry name" value="Cupin"/>
    <property type="match status" value="1"/>
</dbReference>
<evidence type="ECO:0000256" key="1">
    <source>
        <dbReference type="ARBA" id="ARBA00001954"/>
    </source>
</evidence>
<reference evidence="20" key="2">
    <citation type="submission" date="2025-08" db="UniProtKB">
        <authorList>
            <consortium name="Ensembl"/>
        </authorList>
    </citation>
    <scope>IDENTIFICATION</scope>
</reference>
<comment type="catalytic activity">
    <reaction evidence="16">
        <text>N(6),N(6),N(6)-trimethyl-L-lysyl(9)-[histone H3] + 2 2-oxoglutarate + 2 O2 = N(6)-methyl-L-lysyl(9)-[histone H3] + 2 formaldehyde + 2 succinate + 2 CO2</text>
        <dbReference type="Rhea" id="RHEA:60200"/>
        <dbReference type="Rhea" id="RHEA-COMP:15538"/>
        <dbReference type="Rhea" id="RHEA-COMP:15542"/>
        <dbReference type="ChEBI" id="CHEBI:15379"/>
        <dbReference type="ChEBI" id="CHEBI:16526"/>
        <dbReference type="ChEBI" id="CHEBI:16810"/>
        <dbReference type="ChEBI" id="CHEBI:16842"/>
        <dbReference type="ChEBI" id="CHEBI:30031"/>
        <dbReference type="ChEBI" id="CHEBI:61929"/>
        <dbReference type="ChEBI" id="CHEBI:61961"/>
        <dbReference type="EC" id="1.14.11.66"/>
    </reaction>
</comment>
<feature type="domain" description="JmjC" evidence="18">
    <location>
        <begin position="143"/>
        <end position="309"/>
    </location>
</feature>
<name>G3PSI8_GASAC</name>
<keyword evidence="9" id="KW-0156">Chromatin regulator</keyword>
<dbReference type="PANTHER" id="PTHR10694">
    <property type="entry name" value="LYSINE-SPECIFIC DEMETHYLASE"/>
    <property type="match status" value="1"/>
</dbReference>
<dbReference type="Proteomes" id="UP000007635">
    <property type="component" value="Chromosome III"/>
</dbReference>
<keyword evidence="15" id="KW-0539">Nucleus</keyword>
<dbReference type="eggNOG" id="KOG0958">
    <property type="taxonomic scope" value="Eukaryota"/>
</dbReference>
<sequence>MASGVISQNNGSKGIMTFYPTPEEFKNFSRYIAYVESQGAHKAGLAKIVPPKEWKPRSSYDDIDDLVIPAPIQQVVTGQSGLFTQYNIQKKSMTVREFRKIANSDKFCSPHYDDFEELERKYWKNVTFNPPIYGADVNGSLYDPDVKDWNICHLDTILDTVEHESGITIEGVNTPYLYFGMWKTTFAWHTEDMDLYSINYLHFGEPKSWYCVPPEHGKRLERLAKGFFPGSSQNCEAFLRHKMTLISPSILKKYGIPFEKITQEAGEFMVTFPYAYHAGFNHGFNCAESTNFATERWIEYGKQAVLCSCRRDMVKISMDVFVKKFQPDRYEQWLAGRDVLPIDHRRPTPEAKEFLGESSNDTATCGDDGERKRWVICSRNECACQEEKEEWAKPLTQLWQCRPYNPEVEREYNKSLGQQAPYCSICLLFYTYHQSESSSGSSSVTLVNRPGGRQWSKPLIPEMCFNTQSSRSNDNGEGQLSNPHVAEDGTSRLVSCAQCCVRVHTSTPLVLVFLQDCCLCSLRGGALQRANNDKWVHVLCAITVLEARFVSVTERGPVDLSAIPLPRFKLKCAYCRKRMKREVKGCCVQCSHGRCSTAFHPTCAQAAGMIMNPDDWPFTVFITCHRHKAPGIPELAVGQRVICKHKNGRYYHSEVVELTTATFYEVVFDDGSYSNNLFPEDIQNRDCVRLGPPTEGDAVQVRWTDGLIYGAKFLVSHSIPMYLVEFEDGSQITVKREDIYTLDENLPKRVKSRMVLYNPPFHQKASEPFNVKAIRSSRSLFLCLAFVSRCC</sequence>